<dbReference type="Pfam" id="PF00651">
    <property type="entry name" value="BTB"/>
    <property type="match status" value="1"/>
</dbReference>
<evidence type="ECO:0000256" key="1">
    <source>
        <dbReference type="SAM" id="MobiDB-lite"/>
    </source>
</evidence>
<feature type="compositionally biased region" description="Low complexity" evidence="1">
    <location>
        <begin position="375"/>
        <end position="393"/>
    </location>
</feature>
<feature type="non-terminal residue" evidence="3">
    <location>
        <position position="438"/>
    </location>
</feature>
<name>A0A564YFU3_HYMDI</name>
<dbReference type="Proteomes" id="UP000321570">
    <property type="component" value="Unassembled WGS sequence"/>
</dbReference>
<dbReference type="AlphaFoldDB" id="A0A564YFU3"/>
<keyword evidence="4" id="KW-1185">Reference proteome</keyword>
<dbReference type="GO" id="GO:0022008">
    <property type="term" value="P:neurogenesis"/>
    <property type="evidence" value="ECO:0007669"/>
    <property type="project" value="TreeGrafter"/>
</dbReference>
<protein>
    <recommendedName>
        <fullName evidence="2">BTB domain-containing protein</fullName>
    </recommendedName>
</protein>
<dbReference type="InterPro" id="IPR011333">
    <property type="entry name" value="SKP1/BTB/POZ_sf"/>
</dbReference>
<evidence type="ECO:0000313" key="4">
    <source>
        <dbReference type="Proteomes" id="UP000321570"/>
    </source>
</evidence>
<feature type="region of interest" description="Disordered" evidence="1">
    <location>
        <begin position="152"/>
        <end position="186"/>
    </location>
</feature>
<feature type="region of interest" description="Disordered" evidence="1">
    <location>
        <begin position="363"/>
        <end position="393"/>
    </location>
</feature>
<dbReference type="PANTHER" id="PTHR45774:SF3">
    <property type="entry name" value="BTB (POZ) DOMAIN-CONTAINING 2B-RELATED"/>
    <property type="match status" value="1"/>
</dbReference>
<sequence length="438" mass="48787">MSNEFTYNPNPYSGEDELPAKNMAAAKNRQRSPSLLNENFANASGLLTSSPLYFDWQSNRFCVSERVRSLFANTMLADVYFNIHYRPGCDGAATPFIQSKHSQNQSSSPPEVLVQRIPAHAFILAISSAVFEAMFYGPMSIQNAGRSAPAVTVDQSATKSTGQAMVKQTSWPPPSSSASNLSPSEHMPIDSADDLNLLDKETHRQPLIFNPSSSQINPNNPIEVHVNDVNPVAFINMLRFIYTDEIQIDASNVLQTLFVAKKYAINIMEKACVEFLSQSITVDNAFMLLSHANFFDEQELAQKCLEVIDKNTSRVFDTEDFLTADKDLLLSVLERDTLCIRESRLFTSILKWAKAEYHRRTGTENVNLGPSSAETPRISTSSPQSPSSNSLSRPNIAVSQVTQLPNLSDVPQDSLREIMQPILPHIRFPQMNIEEFAN</sequence>
<feature type="compositionally biased region" description="Polar residues" evidence="1">
    <location>
        <begin position="363"/>
        <end position="374"/>
    </location>
</feature>
<proteinExistence type="predicted"/>
<evidence type="ECO:0000313" key="3">
    <source>
        <dbReference type="EMBL" id="VUZ45483.1"/>
    </source>
</evidence>
<dbReference type="PROSITE" id="PS50097">
    <property type="entry name" value="BTB"/>
    <property type="match status" value="1"/>
</dbReference>
<dbReference type="GO" id="GO:0005829">
    <property type="term" value="C:cytosol"/>
    <property type="evidence" value="ECO:0007669"/>
    <property type="project" value="TreeGrafter"/>
</dbReference>
<reference evidence="3 4" key="1">
    <citation type="submission" date="2019-07" db="EMBL/GenBank/DDBJ databases">
        <authorList>
            <person name="Jastrzebski P J."/>
            <person name="Paukszto L."/>
            <person name="Jastrzebski P J."/>
        </authorList>
    </citation>
    <scope>NUCLEOTIDE SEQUENCE [LARGE SCALE GENOMIC DNA]</scope>
    <source>
        <strain evidence="3 4">WMS-il1</strain>
    </source>
</reference>
<dbReference type="Gene3D" id="1.25.40.420">
    <property type="match status" value="1"/>
</dbReference>
<evidence type="ECO:0000259" key="2">
    <source>
        <dbReference type="PROSITE" id="PS50097"/>
    </source>
</evidence>
<dbReference type="PANTHER" id="PTHR45774">
    <property type="entry name" value="BTB/POZ DOMAIN-CONTAINING"/>
    <property type="match status" value="1"/>
</dbReference>
<dbReference type="SUPFAM" id="SSF54695">
    <property type="entry name" value="POZ domain"/>
    <property type="match status" value="1"/>
</dbReference>
<dbReference type="SMART" id="SM00875">
    <property type="entry name" value="BACK"/>
    <property type="match status" value="1"/>
</dbReference>
<feature type="compositionally biased region" description="Polar residues" evidence="1">
    <location>
        <begin position="153"/>
        <end position="169"/>
    </location>
</feature>
<accession>A0A564YFU3</accession>
<dbReference type="SMART" id="SM00225">
    <property type="entry name" value="BTB"/>
    <property type="match status" value="1"/>
</dbReference>
<feature type="domain" description="BTB" evidence="2">
    <location>
        <begin position="115"/>
        <end position="250"/>
    </location>
</feature>
<dbReference type="Gene3D" id="3.30.710.10">
    <property type="entry name" value="Potassium Channel Kv1.1, Chain A"/>
    <property type="match status" value="1"/>
</dbReference>
<organism evidence="3 4">
    <name type="scientific">Hymenolepis diminuta</name>
    <name type="common">Rat tapeworm</name>
    <dbReference type="NCBI Taxonomy" id="6216"/>
    <lineage>
        <taxon>Eukaryota</taxon>
        <taxon>Metazoa</taxon>
        <taxon>Spiralia</taxon>
        <taxon>Lophotrochozoa</taxon>
        <taxon>Platyhelminthes</taxon>
        <taxon>Cestoda</taxon>
        <taxon>Eucestoda</taxon>
        <taxon>Cyclophyllidea</taxon>
        <taxon>Hymenolepididae</taxon>
        <taxon>Hymenolepis</taxon>
    </lineage>
</organism>
<dbReference type="InterPro" id="IPR011705">
    <property type="entry name" value="BACK"/>
</dbReference>
<dbReference type="EMBL" id="CABIJS010000177">
    <property type="protein sequence ID" value="VUZ45483.1"/>
    <property type="molecule type" value="Genomic_DNA"/>
</dbReference>
<dbReference type="InterPro" id="IPR000210">
    <property type="entry name" value="BTB/POZ_dom"/>
</dbReference>
<dbReference type="Pfam" id="PF07707">
    <property type="entry name" value="BACK"/>
    <property type="match status" value="1"/>
</dbReference>
<gene>
    <name evidence="3" type="ORF">WMSIL1_LOCUS5487</name>
</gene>